<protein>
    <submittedName>
        <fullName evidence="2">Caspase domain-containing protein</fullName>
    </submittedName>
</protein>
<proteinExistence type="predicted"/>
<comment type="caution">
    <text evidence="2">The sequence shown here is derived from an EMBL/GenBank/DDBJ whole genome shotgun (WGS) entry which is preliminary data.</text>
</comment>
<feature type="domain" description="Peptidase C14 caspase" evidence="1">
    <location>
        <begin position="2"/>
        <end position="181"/>
    </location>
</feature>
<reference evidence="3" key="1">
    <citation type="journal article" date="2019" name="Int. J. Syst. Evol. Microbiol.">
        <title>The Global Catalogue of Microorganisms (GCM) 10K type strain sequencing project: providing services to taxonomists for standard genome sequencing and annotation.</title>
        <authorList>
            <consortium name="The Broad Institute Genomics Platform"/>
            <consortium name="The Broad Institute Genome Sequencing Center for Infectious Disease"/>
            <person name="Wu L."/>
            <person name="Ma J."/>
        </authorList>
    </citation>
    <scope>NUCLEOTIDE SEQUENCE [LARGE SCALE GENOMIC DNA]</scope>
    <source>
        <strain evidence="3">CCUG 53903</strain>
    </source>
</reference>
<keyword evidence="3" id="KW-1185">Reference proteome</keyword>
<dbReference type="Pfam" id="PF00656">
    <property type="entry name" value="Peptidase_C14"/>
    <property type="match status" value="1"/>
</dbReference>
<dbReference type="Proteomes" id="UP001596058">
    <property type="component" value="Unassembled WGS sequence"/>
</dbReference>
<evidence type="ECO:0000259" key="1">
    <source>
        <dbReference type="Pfam" id="PF00656"/>
    </source>
</evidence>
<evidence type="ECO:0000313" key="3">
    <source>
        <dbReference type="Proteomes" id="UP001596058"/>
    </source>
</evidence>
<accession>A0ABW1D8K5</accession>
<organism evidence="2 3">
    <name type="scientific">Nonomuraea insulae</name>
    <dbReference type="NCBI Taxonomy" id="1616787"/>
    <lineage>
        <taxon>Bacteria</taxon>
        <taxon>Bacillati</taxon>
        <taxon>Actinomycetota</taxon>
        <taxon>Actinomycetes</taxon>
        <taxon>Streptosporangiales</taxon>
        <taxon>Streptosporangiaceae</taxon>
        <taxon>Nonomuraea</taxon>
    </lineage>
</organism>
<dbReference type="InterPro" id="IPR029030">
    <property type="entry name" value="Caspase-like_dom_sf"/>
</dbReference>
<sequence length="318" mass="34478">MRRALLTGIDHYENMEDLAGCGNDATALHTLLSRNEDNSPNMSCRMLVSGAQRPVTRDQLLTNLESLLAPGSDLALFYFAGHGQAASNDVTLVTSDGAGLTWGVRFVEILEQIRASKVNETIVILDCCFAGAAGGLAFLTESLSAIPTGVSILAATRHDQPSLETAAGRGQFSTYLEGGLDGGAADVLGHVNVAGLYAYLSESFGSWEQRPAFKANIDRLHDVRLCEPSVPPSILRRLPVWFPEPNGRLPLDPSYEPDAEPHEPVHEEIFAQLQKCRAAKLVEPVGTEHMYYAAMHGHGCRLTPLGRHYWSMAKAGRI</sequence>
<dbReference type="Gene3D" id="3.40.50.1460">
    <property type="match status" value="1"/>
</dbReference>
<dbReference type="RefSeq" id="WP_379523823.1">
    <property type="nucleotide sequence ID" value="NZ_JBHSPA010000112.1"/>
</dbReference>
<dbReference type="EMBL" id="JBHSPA010000112">
    <property type="protein sequence ID" value="MFC5834410.1"/>
    <property type="molecule type" value="Genomic_DNA"/>
</dbReference>
<gene>
    <name evidence="2" type="ORF">ACFPZ3_62100</name>
</gene>
<evidence type="ECO:0000313" key="2">
    <source>
        <dbReference type="EMBL" id="MFC5834410.1"/>
    </source>
</evidence>
<dbReference type="SUPFAM" id="SSF52129">
    <property type="entry name" value="Caspase-like"/>
    <property type="match status" value="1"/>
</dbReference>
<name>A0ABW1D8K5_9ACTN</name>
<dbReference type="InterPro" id="IPR011600">
    <property type="entry name" value="Pept_C14_caspase"/>
</dbReference>